<evidence type="ECO:0000256" key="1">
    <source>
        <dbReference type="SAM" id="SignalP"/>
    </source>
</evidence>
<dbReference type="eggNOG" id="COG2197">
    <property type="taxonomic scope" value="Bacteria"/>
</dbReference>
<feature type="chain" id="PRO_5002870516" description="DUF4019 domain-containing protein" evidence="1">
    <location>
        <begin position="21"/>
        <end position="159"/>
    </location>
</feature>
<proteinExistence type="predicted"/>
<dbReference type="Pfam" id="PF13211">
    <property type="entry name" value="DUF4019"/>
    <property type="match status" value="1"/>
</dbReference>
<protein>
    <recommendedName>
        <fullName evidence="4">DUF4019 domain-containing protein</fullName>
    </recommendedName>
</protein>
<feature type="signal peptide" evidence="1">
    <location>
        <begin position="1"/>
        <end position="20"/>
    </location>
</feature>
<dbReference type="Proteomes" id="UP000002383">
    <property type="component" value="Chromosome"/>
</dbReference>
<dbReference type="HOGENOM" id="CLU_124351_1_0_6"/>
<dbReference type="InterPro" id="IPR025091">
    <property type="entry name" value="DUF4019"/>
</dbReference>
<dbReference type="EMBL" id="CP001339">
    <property type="protein sequence ID" value="ACL71341.1"/>
    <property type="molecule type" value="Genomic_DNA"/>
</dbReference>
<evidence type="ECO:0000313" key="3">
    <source>
        <dbReference type="Proteomes" id="UP000002383"/>
    </source>
</evidence>
<keyword evidence="1" id="KW-0732">Signal</keyword>
<sequence precursor="true">MWIRNASLSLILLIALAWLAGCSSPSNEEAGAQGVSGGAEQSAVQVDDPEVQAVVDAWLERLDAGDHEATWAMAGSLFKAELSAEQWGEAMAEMRENMGAVTQRRLHEYTVETIMPGVPEGRYAMFEYRSVFEKQDQGAELVVCAREEGEWRVVGYFVQ</sequence>
<dbReference type="OrthoDB" id="21915at2"/>
<evidence type="ECO:0000313" key="2">
    <source>
        <dbReference type="EMBL" id="ACL71341.1"/>
    </source>
</evidence>
<keyword evidence="3" id="KW-1185">Reference proteome</keyword>
<dbReference type="PROSITE" id="PS51257">
    <property type="entry name" value="PROKAR_LIPOPROTEIN"/>
    <property type="match status" value="1"/>
</dbReference>
<dbReference type="AlphaFoldDB" id="B8GU58"/>
<evidence type="ECO:0008006" key="4">
    <source>
        <dbReference type="Google" id="ProtNLM"/>
    </source>
</evidence>
<dbReference type="KEGG" id="tgr:Tgr7_0242"/>
<reference evidence="2 3" key="1">
    <citation type="journal article" date="2011" name="Stand. Genomic Sci.">
        <title>Complete genome sequence of 'Thioalkalivibrio sulfidophilus' HL-EbGr7.</title>
        <authorList>
            <person name="Muyzer G."/>
            <person name="Sorokin D.Y."/>
            <person name="Mavromatis K."/>
            <person name="Lapidus A."/>
            <person name="Clum A."/>
            <person name="Ivanova N."/>
            <person name="Pati A."/>
            <person name="d'Haeseleer P."/>
            <person name="Woyke T."/>
            <person name="Kyrpides N.C."/>
        </authorList>
    </citation>
    <scope>NUCLEOTIDE SEQUENCE [LARGE SCALE GENOMIC DNA]</scope>
    <source>
        <strain evidence="2 3">HL-EbGR7</strain>
    </source>
</reference>
<name>B8GU58_THISH</name>
<organism evidence="2 3">
    <name type="scientific">Thioalkalivibrio sulfidiphilus (strain HL-EbGR7)</name>
    <dbReference type="NCBI Taxonomy" id="396588"/>
    <lineage>
        <taxon>Bacteria</taxon>
        <taxon>Pseudomonadati</taxon>
        <taxon>Pseudomonadota</taxon>
        <taxon>Gammaproteobacteria</taxon>
        <taxon>Chromatiales</taxon>
        <taxon>Ectothiorhodospiraceae</taxon>
        <taxon>Thioalkalivibrio</taxon>
    </lineage>
</organism>
<dbReference type="RefSeq" id="WP_012636830.1">
    <property type="nucleotide sequence ID" value="NC_011901.1"/>
</dbReference>
<accession>B8GU58</accession>
<gene>
    <name evidence="2" type="ordered locus">Tgr7_0242</name>
</gene>